<dbReference type="PANTHER" id="PTHR30469:SF29">
    <property type="entry name" value="BLR2860 PROTEIN"/>
    <property type="match status" value="1"/>
</dbReference>
<keyword evidence="4" id="KW-1133">Transmembrane helix</keyword>
<feature type="transmembrane region" description="Helical" evidence="4">
    <location>
        <begin position="7"/>
        <end position="24"/>
    </location>
</feature>
<proteinExistence type="inferred from homology"/>
<dbReference type="Gene3D" id="2.40.30.170">
    <property type="match status" value="1"/>
</dbReference>
<feature type="coiled-coil region" evidence="2">
    <location>
        <begin position="150"/>
        <end position="177"/>
    </location>
</feature>
<feature type="domain" description="CusB-like beta-barrel" evidence="5">
    <location>
        <begin position="212"/>
        <end position="282"/>
    </location>
</feature>
<dbReference type="GO" id="GO:0015562">
    <property type="term" value="F:efflux transmembrane transporter activity"/>
    <property type="evidence" value="ECO:0007669"/>
    <property type="project" value="TreeGrafter"/>
</dbReference>
<dbReference type="Proteomes" id="UP000539372">
    <property type="component" value="Unassembled WGS sequence"/>
</dbReference>
<evidence type="ECO:0000256" key="3">
    <source>
        <dbReference type="SAM" id="MobiDB-lite"/>
    </source>
</evidence>
<evidence type="ECO:0000256" key="2">
    <source>
        <dbReference type="SAM" id="Coils"/>
    </source>
</evidence>
<comment type="caution">
    <text evidence="6">The sequence shown here is derived from an EMBL/GenBank/DDBJ whole genome shotgun (WGS) entry which is preliminary data.</text>
</comment>
<dbReference type="SUPFAM" id="SSF111369">
    <property type="entry name" value="HlyD-like secretion proteins"/>
    <property type="match status" value="1"/>
</dbReference>
<dbReference type="Gene3D" id="1.10.287.470">
    <property type="entry name" value="Helix hairpin bin"/>
    <property type="match status" value="1"/>
</dbReference>
<dbReference type="Pfam" id="PF25954">
    <property type="entry name" value="Beta-barrel_RND_2"/>
    <property type="match status" value="1"/>
</dbReference>
<keyword evidence="4" id="KW-0812">Transmembrane</keyword>
<evidence type="ECO:0000313" key="6">
    <source>
        <dbReference type="EMBL" id="NMM43779.1"/>
    </source>
</evidence>
<reference evidence="6 7" key="1">
    <citation type="submission" date="2020-04" db="EMBL/GenBank/DDBJ databases">
        <title>Rhodospirillaceae bacterium KN72 isolated from deep sea.</title>
        <authorList>
            <person name="Zhang D.-C."/>
        </authorList>
    </citation>
    <scope>NUCLEOTIDE SEQUENCE [LARGE SCALE GENOMIC DNA]</scope>
    <source>
        <strain evidence="6 7">KN72</strain>
    </source>
</reference>
<dbReference type="NCBIfam" id="TIGR01730">
    <property type="entry name" value="RND_mfp"/>
    <property type="match status" value="1"/>
</dbReference>
<evidence type="ECO:0000256" key="4">
    <source>
        <dbReference type="SAM" id="Phobius"/>
    </source>
</evidence>
<evidence type="ECO:0000256" key="1">
    <source>
        <dbReference type="ARBA" id="ARBA00009477"/>
    </source>
</evidence>
<protein>
    <submittedName>
        <fullName evidence="6">Efflux RND transporter periplasmic adaptor subunit</fullName>
    </submittedName>
</protein>
<dbReference type="Gene3D" id="2.40.50.100">
    <property type="match status" value="1"/>
</dbReference>
<evidence type="ECO:0000259" key="5">
    <source>
        <dbReference type="Pfam" id="PF25954"/>
    </source>
</evidence>
<keyword evidence="4" id="KW-0472">Membrane</keyword>
<dbReference type="InterPro" id="IPR058792">
    <property type="entry name" value="Beta-barrel_RND_2"/>
</dbReference>
<dbReference type="RefSeq" id="WP_169624026.1">
    <property type="nucleotide sequence ID" value="NZ_JABBNT010000001.1"/>
</dbReference>
<evidence type="ECO:0000313" key="7">
    <source>
        <dbReference type="Proteomes" id="UP000539372"/>
    </source>
</evidence>
<feature type="region of interest" description="Disordered" evidence="3">
    <location>
        <begin position="361"/>
        <end position="382"/>
    </location>
</feature>
<gene>
    <name evidence="6" type="ORF">HH303_04780</name>
</gene>
<dbReference type="PANTHER" id="PTHR30469">
    <property type="entry name" value="MULTIDRUG RESISTANCE PROTEIN MDTA"/>
    <property type="match status" value="1"/>
</dbReference>
<comment type="similarity">
    <text evidence="1">Belongs to the membrane fusion protein (MFP) (TC 8.A.1) family.</text>
</comment>
<feature type="compositionally biased region" description="Low complexity" evidence="3">
    <location>
        <begin position="35"/>
        <end position="44"/>
    </location>
</feature>
<organism evidence="6 7">
    <name type="scientific">Pacificispira spongiicola</name>
    <dbReference type="NCBI Taxonomy" id="2729598"/>
    <lineage>
        <taxon>Bacteria</taxon>
        <taxon>Pseudomonadati</taxon>
        <taxon>Pseudomonadota</taxon>
        <taxon>Alphaproteobacteria</taxon>
        <taxon>Rhodospirillales</taxon>
        <taxon>Rhodospirillaceae</taxon>
        <taxon>Pacificispira</taxon>
    </lineage>
</organism>
<sequence length="382" mass="40725">MKSPIKISYVLAGLLAVGAVGWIMSGQQGTETDSAAEQAAAPEAAGEERPLPSVRVRESHGEQHRAVLLYTGKTEAERRATIRAETDGRVVEVGAEESSPVKDGAAIVKLATNDRVSILRKAESLVRQRSLEYDAAKKLAGKGFQSETARAESEANLSSARATLEEIRLDIERTEIKAPFDGILQSRSVEVGDFVQAGSEIAVVADLDPMIVTVQVTEREIGKVELGVLAKIELVDGQQVDGIVSRIATTADNLTRTFEVELEVANDDASLLDGMTARVLLPSHQVLAHFITPSVLSLDDTGQVGVKSLDEDDRVIFYPVTIVEDTSDGMWVGGLPESLRMITVGQAFVAPGAQVTAVPEGAVKSAPEDEAPMDSVEIGDRS</sequence>
<dbReference type="GO" id="GO:1990281">
    <property type="term" value="C:efflux pump complex"/>
    <property type="evidence" value="ECO:0007669"/>
    <property type="project" value="TreeGrafter"/>
</dbReference>
<keyword evidence="2" id="KW-0175">Coiled coil</keyword>
<keyword evidence="7" id="KW-1185">Reference proteome</keyword>
<feature type="region of interest" description="Disordered" evidence="3">
    <location>
        <begin position="31"/>
        <end position="58"/>
    </location>
</feature>
<dbReference type="AlphaFoldDB" id="A0A7Y0HFY4"/>
<dbReference type="EMBL" id="JABBNT010000001">
    <property type="protein sequence ID" value="NMM43779.1"/>
    <property type="molecule type" value="Genomic_DNA"/>
</dbReference>
<name>A0A7Y0HFY4_9PROT</name>
<feature type="compositionally biased region" description="Basic and acidic residues" evidence="3">
    <location>
        <begin position="46"/>
        <end position="58"/>
    </location>
</feature>
<dbReference type="InterPro" id="IPR006143">
    <property type="entry name" value="RND_pump_MFP"/>
</dbReference>
<accession>A0A7Y0HFY4</accession>